<protein>
    <recommendedName>
        <fullName evidence="1">N-acetyltransferase domain-containing protein</fullName>
    </recommendedName>
</protein>
<dbReference type="PANTHER" id="PTHR43441">
    <property type="entry name" value="RIBOSOMAL-PROTEIN-SERINE ACETYLTRANSFERASE"/>
    <property type="match status" value="1"/>
</dbReference>
<reference evidence="2 3" key="1">
    <citation type="submission" date="2014-04" db="EMBL/GenBank/DDBJ databases">
        <title>Evolutionary Origins and Diversification of the Mycorrhizal Mutualists.</title>
        <authorList>
            <consortium name="DOE Joint Genome Institute"/>
            <consortium name="Mycorrhizal Genomics Consortium"/>
            <person name="Kohler A."/>
            <person name="Kuo A."/>
            <person name="Nagy L.G."/>
            <person name="Floudas D."/>
            <person name="Copeland A."/>
            <person name="Barry K.W."/>
            <person name="Cichocki N."/>
            <person name="Veneault-Fourrey C."/>
            <person name="LaButti K."/>
            <person name="Lindquist E.A."/>
            <person name="Lipzen A."/>
            <person name="Lundell T."/>
            <person name="Morin E."/>
            <person name="Murat C."/>
            <person name="Riley R."/>
            <person name="Ohm R."/>
            <person name="Sun H."/>
            <person name="Tunlid A."/>
            <person name="Henrissat B."/>
            <person name="Grigoriev I.V."/>
            <person name="Hibbett D.S."/>
            <person name="Martin F."/>
        </authorList>
    </citation>
    <scope>NUCLEOTIDE SEQUENCE [LARGE SCALE GENOMIC DNA]</scope>
    <source>
        <strain evidence="2 3">Koide BX008</strain>
    </source>
</reference>
<evidence type="ECO:0000259" key="1">
    <source>
        <dbReference type="PROSITE" id="PS51186"/>
    </source>
</evidence>
<sequence length="233" mass="25806">MAKPSGSPCFCFAVPNSFENDRVKLVPFFLDIHGDELVSGLKHSPQLFDYIPYGPFKNIEEFRAWHEFRIGHDSTTMLFAVYDKTKRNGGSLAGYIGYLNASAQHLCVEVGHIVMLPAFQRTHVTSNAVGLLIHYALDVPSQGGLGLRRVVWQAHALNEKSIKAANRLGFKLEGILRFDRIMSPGKPNNGNGERAEDPKVGWGGRDTVILGLCWDDWEAGGKEHLDAVMARTA</sequence>
<feature type="domain" description="N-acetyltransferase" evidence="1">
    <location>
        <begin position="48"/>
        <end position="187"/>
    </location>
</feature>
<dbReference type="AlphaFoldDB" id="A0A0C2WQH4"/>
<evidence type="ECO:0000313" key="3">
    <source>
        <dbReference type="Proteomes" id="UP000054549"/>
    </source>
</evidence>
<dbReference type="Proteomes" id="UP000054549">
    <property type="component" value="Unassembled WGS sequence"/>
</dbReference>
<dbReference type="InterPro" id="IPR051908">
    <property type="entry name" value="Ribosomal_N-acetyltransferase"/>
</dbReference>
<keyword evidence="3" id="KW-1185">Reference proteome</keyword>
<dbReference type="SUPFAM" id="SSF55729">
    <property type="entry name" value="Acyl-CoA N-acyltransferases (Nat)"/>
    <property type="match status" value="1"/>
</dbReference>
<evidence type="ECO:0000313" key="2">
    <source>
        <dbReference type="EMBL" id="KIL63917.1"/>
    </source>
</evidence>
<gene>
    <name evidence="2" type="ORF">M378DRAFT_78945</name>
</gene>
<dbReference type="Pfam" id="PF13302">
    <property type="entry name" value="Acetyltransf_3"/>
    <property type="match status" value="1"/>
</dbReference>
<dbReference type="EMBL" id="KN818254">
    <property type="protein sequence ID" value="KIL63917.1"/>
    <property type="molecule type" value="Genomic_DNA"/>
</dbReference>
<proteinExistence type="predicted"/>
<dbReference type="GO" id="GO:1990189">
    <property type="term" value="F:protein N-terminal-serine acetyltransferase activity"/>
    <property type="evidence" value="ECO:0007669"/>
    <property type="project" value="TreeGrafter"/>
</dbReference>
<accession>A0A0C2WQH4</accession>
<dbReference type="STRING" id="946122.A0A0C2WQH4"/>
<dbReference type="OrthoDB" id="41238at2759"/>
<dbReference type="HOGENOM" id="CLU_078023_0_0_1"/>
<organism evidence="2 3">
    <name type="scientific">Amanita muscaria (strain Koide BX008)</name>
    <dbReference type="NCBI Taxonomy" id="946122"/>
    <lineage>
        <taxon>Eukaryota</taxon>
        <taxon>Fungi</taxon>
        <taxon>Dikarya</taxon>
        <taxon>Basidiomycota</taxon>
        <taxon>Agaricomycotina</taxon>
        <taxon>Agaricomycetes</taxon>
        <taxon>Agaricomycetidae</taxon>
        <taxon>Agaricales</taxon>
        <taxon>Pluteineae</taxon>
        <taxon>Amanitaceae</taxon>
        <taxon>Amanita</taxon>
    </lineage>
</organism>
<dbReference type="InParanoid" id="A0A0C2WQH4"/>
<name>A0A0C2WQH4_AMAMK</name>
<dbReference type="Gene3D" id="3.40.630.30">
    <property type="match status" value="1"/>
</dbReference>
<dbReference type="InterPro" id="IPR000182">
    <property type="entry name" value="GNAT_dom"/>
</dbReference>
<dbReference type="PROSITE" id="PS51186">
    <property type="entry name" value="GNAT"/>
    <property type="match status" value="1"/>
</dbReference>
<dbReference type="InterPro" id="IPR016181">
    <property type="entry name" value="Acyl_CoA_acyltransferase"/>
</dbReference>
<dbReference type="GO" id="GO:0008999">
    <property type="term" value="F:protein-N-terminal-alanine acetyltransferase activity"/>
    <property type="evidence" value="ECO:0007669"/>
    <property type="project" value="TreeGrafter"/>
</dbReference>
<dbReference type="PANTHER" id="PTHR43441:SF5">
    <property type="entry name" value="FAMILY ACETYLTRANSFERASE, PUTATIVE-RELATED"/>
    <property type="match status" value="1"/>
</dbReference>